<dbReference type="PROSITE" id="PS01124">
    <property type="entry name" value="HTH_ARAC_FAMILY_2"/>
    <property type="match status" value="1"/>
</dbReference>
<sequence>MYTLYNSFALQGQHHIETWQQQGRDWAAYSRYRQQAVHELYIPHTVLNLVIQGEKRMYDGSRVHHLYAGDVLLIPAGSLLCSEILRPQKDYRSINLVLPDDMILADRKAVKNNVAAYTKSAVTLPRDERWHTFAQLLLQHFAVGETRPPDYYDIISQTLDLVNKNEHISAMLHKTVKYPLPQVMETLCTDLHEVRLLEEVAAMGHMSTATLKRRFREVYQCSPMHWIWEKRLQMACFLLRTTAQPIPEIAYSTGFENLTHFYRQFRKSFHVTPLQWRKAETELFSK</sequence>
<gene>
    <name evidence="5" type="ORF">CLV51_1011155</name>
</gene>
<dbReference type="Proteomes" id="UP000240971">
    <property type="component" value="Unassembled WGS sequence"/>
</dbReference>
<dbReference type="Pfam" id="PF22200">
    <property type="entry name" value="ExsA_N"/>
    <property type="match status" value="1"/>
</dbReference>
<dbReference type="RefSeq" id="WP_106527018.1">
    <property type="nucleotide sequence ID" value="NZ_PYAW01000001.1"/>
</dbReference>
<dbReference type="SMART" id="SM00342">
    <property type="entry name" value="HTH_ARAC"/>
    <property type="match status" value="1"/>
</dbReference>
<evidence type="ECO:0000256" key="1">
    <source>
        <dbReference type="ARBA" id="ARBA00023015"/>
    </source>
</evidence>
<dbReference type="InterPro" id="IPR018060">
    <property type="entry name" value="HTH_AraC"/>
</dbReference>
<dbReference type="Gene3D" id="1.10.10.60">
    <property type="entry name" value="Homeodomain-like"/>
    <property type="match status" value="1"/>
</dbReference>
<evidence type="ECO:0000259" key="4">
    <source>
        <dbReference type="PROSITE" id="PS01124"/>
    </source>
</evidence>
<evidence type="ECO:0000313" key="6">
    <source>
        <dbReference type="Proteomes" id="UP000240971"/>
    </source>
</evidence>
<dbReference type="OrthoDB" id="652919at2"/>
<name>A0A2P8HUC6_CHINA</name>
<feature type="domain" description="HTH araC/xylS-type" evidence="4">
    <location>
        <begin position="181"/>
        <end position="279"/>
    </location>
</feature>
<keyword evidence="6" id="KW-1185">Reference proteome</keyword>
<dbReference type="InterPro" id="IPR020449">
    <property type="entry name" value="Tscrpt_reg_AraC-type_HTH"/>
</dbReference>
<dbReference type="InterPro" id="IPR054015">
    <property type="entry name" value="ExsA-like_N"/>
</dbReference>
<dbReference type="AlphaFoldDB" id="A0A2P8HUC6"/>
<keyword evidence="2 5" id="KW-0238">DNA-binding</keyword>
<dbReference type="GO" id="GO:0043565">
    <property type="term" value="F:sequence-specific DNA binding"/>
    <property type="evidence" value="ECO:0007669"/>
    <property type="project" value="InterPro"/>
</dbReference>
<evidence type="ECO:0000313" key="5">
    <source>
        <dbReference type="EMBL" id="PSL49818.1"/>
    </source>
</evidence>
<dbReference type="PANTHER" id="PTHR43280">
    <property type="entry name" value="ARAC-FAMILY TRANSCRIPTIONAL REGULATOR"/>
    <property type="match status" value="1"/>
</dbReference>
<keyword evidence="1" id="KW-0805">Transcription regulation</keyword>
<dbReference type="PRINTS" id="PR00032">
    <property type="entry name" value="HTHARAC"/>
</dbReference>
<comment type="caution">
    <text evidence="5">The sequence shown here is derived from an EMBL/GenBank/DDBJ whole genome shotgun (WGS) entry which is preliminary data.</text>
</comment>
<protein>
    <submittedName>
        <fullName evidence="5">AraC-like DNA-binding protein</fullName>
    </submittedName>
</protein>
<dbReference type="EMBL" id="PYAW01000001">
    <property type="protein sequence ID" value="PSL49818.1"/>
    <property type="molecule type" value="Genomic_DNA"/>
</dbReference>
<dbReference type="InterPro" id="IPR009057">
    <property type="entry name" value="Homeodomain-like_sf"/>
</dbReference>
<keyword evidence="3" id="KW-0804">Transcription</keyword>
<organism evidence="5 6">
    <name type="scientific">Chitinophaga niastensis</name>
    <dbReference type="NCBI Taxonomy" id="536980"/>
    <lineage>
        <taxon>Bacteria</taxon>
        <taxon>Pseudomonadati</taxon>
        <taxon>Bacteroidota</taxon>
        <taxon>Chitinophagia</taxon>
        <taxon>Chitinophagales</taxon>
        <taxon>Chitinophagaceae</taxon>
        <taxon>Chitinophaga</taxon>
    </lineage>
</organism>
<reference evidence="5 6" key="1">
    <citation type="submission" date="2018-03" db="EMBL/GenBank/DDBJ databases">
        <title>Genomic Encyclopedia of Archaeal and Bacterial Type Strains, Phase II (KMG-II): from individual species to whole genera.</title>
        <authorList>
            <person name="Goeker M."/>
        </authorList>
    </citation>
    <scope>NUCLEOTIDE SEQUENCE [LARGE SCALE GENOMIC DNA]</scope>
    <source>
        <strain evidence="5 6">DSM 24859</strain>
    </source>
</reference>
<dbReference type="PANTHER" id="PTHR43280:SF28">
    <property type="entry name" value="HTH-TYPE TRANSCRIPTIONAL ACTIVATOR RHAS"/>
    <property type="match status" value="1"/>
</dbReference>
<dbReference type="SUPFAM" id="SSF46689">
    <property type="entry name" value="Homeodomain-like"/>
    <property type="match status" value="2"/>
</dbReference>
<evidence type="ECO:0000256" key="2">
    <source>
        <dbReference type="ARBA" id="ARBA00023125"/>
    </source>
</evidence>
<evidence type="ECO:0000256" key="3">
    <source>
        <dbReference type="ARBA" id="ARBA00023163"/>
    </source>
</evidence>
<accession>A0A2P8HUC6</accession>
<dbReference type="Pfam" id="PF12833">
    <property type="entry name" value="HTH_18"/>
    <property type="match status" value="1"/>
</dbReference>
<dbReference type="GO" id="GO:0003700">
    <property type="term" value="F:DNA-binding transcription factor activity"/>
    <property type="evidence" value="ECO:0007669"/>
    <property type="project" value="InterPro"/>
</dbReference>
<proteinExistence type="predicted"/>